<gene>
    <name evidence="4" type="ORF">C8Z91_22365</name>
</gene>
<sequence length="383" mass="42239">MRKLLLQAVLLAFLGLGLIFQPLSAAKSTILYKDQVAVIIYHHIDDDAKSGGTITAQLLKDQLTYLKSKGYQFITLKQFKAYMEGAPVPNNAVLVTFDDGYESFYVNAYPLLKQMRVPAVNFVITGDLDNPLASYIPSMSRDDIMEMTSDTNFTEFQCHSHHFHYKLPGGGAALVSRLVKDGVKETEEQYKQRVVSDTKACVGALSELYTEPVDSYAYPFGIYDKPAMEHIRQGGIKYAFTVVPEMATREVDRMQIPRIDAGNSGVSPERLHQAILRRVVTPMPPTSEVPLAETVGAIGGKVTQSHDGTVQIGFGAHNWSGAAGSTKLTAPDGRTLALHKPLTWKNNKIFITLKDLEQAVGGQIVYNPNVQSFALRQTIDTKP</sequence>
<reference evidence="4 5" key="1">
    <citation type="submission" date="2018-03" db="EMBL/GenBank/DDBJ databases">
        <title>Genome sequence of Paenibacillus elgii strain AC13 an antimicrobial compound producing bacteria.</title>
        <authorList>
            <person name="Kurokawa A.S."/>
            <person name="Araujo J.F."/>
            <person name="Costa R.A."/>
            <person name="Ortega D.B."/>
            <person name="Pires A.S."/>
            <person name="Pappas G.J.Jr."/>
            <person name="Franco O.L."/>
            <person name="Barreto C."/>
            <person name="Magalhaes B.S."/>
            <person name="Kruger R.H."/>
        </authorList>
    </citation>
    <scope>NUCLEOTIDE SEQUENCE [LARGE SCALE GENOMIC DNA]</scope>
    <source>
        <strain evidence="4 5">AC13</strain>
    </source>
</reference>
<dbReference type="GO" id="GO:0016810">
    <property type="term" value="F:hydrolase activity, acting on carbon-nitrogen (but not peptide) bonds"/>
    <property type="evidence" value="ECO:0007669"/>
    <property type="project" value="InterPro"/>
</dbReference>
<dbReference type="EMBL" id="PYHP01000063">
    <property type="protein sequence ID" value="PUA37087.1"/>
    <property type="molecule type" value="Genomic_DNA"/>
</dbReference>
<dbReference type="SUPFAM" id="SSF88713">
    <property type="entry name" value="Glycoside hydrolase/deacetylase"/>
    <property type="match status" value="1"/>
</dbReference>
<accession>A0A2T6FYT6</accession>
<keyword evidence="2" id="KW-0732">Signal</keyword>
<dbReference type="InterPro" id="IPR011330">
    <property type="entry name" value="Glyco_hydro/deAcase_b/a-brl"/>
</dbReference>
<feature type="domain" description="NodB homology" evidence="3">
    <location>
        <begin position="91"/>
        <end position="383"/>
    </location>
</feature>
<dbReference type="RefSeq" id="WP_108533246.1">
    <property type="nucleotide sequence ID" value="NZ_PYHP01000063.1"/>
</dbReference>
<dbReference type="Proteomes" id="UP000244184">
    <property type="component" value="Unassembled WGS sequence"/>
</dbReference>
<dbReference type="PROSITE" id="PS51677">
    <property type="entry name" value="NODB"/>
    <property type="match status" value="1"/>
</dbReference>
<evidence type="ECO:0000313" key="5">
    <source>
        <dbReference type="Proteomes" id="UP000244184"/>
    </source>
</evidence>
<evidence type="ECO:0000313" key="4">
    <source>
        <dbReference type="EMBL" id="PUA37087.1"/>
    </source>
</evidence>
<dbReference type="InterPro" id="IPR002509">
    <property type="entry name" value="NODB_dom"/>
</dbReference>
<dbReference type="AlphaFoldDB" id="A0A2T6FYT6"/>
<dbReference type="InterPro" id="IPR051398">
    <property type="entry name" value="Polysacch_Deacetylase"/>
</dbReference>
<evidence type="ECO:0000256" key="1">
    <source>
        <dbReference type="ARBA" id="ARBA00004613"/>
    </source>
</evidence>
<comment type="subcellular location">
    <subcellularLocation>
        <location evidence="1">Secreted</location>
    </subcellularLocation>
</comment>
<dbReference type="GO" id="GO:0005975">
    <property type="term" value="P:carbohydrate metabolic process"/>
    <property type="evidence" value="ECO:0007669"/>
    <property type="project" value="InterPro"/>
</dbReference>
<evidence type="ECO:0000256" key="2">
    <source>
        <dbReference type="ARBA" id="ARBA00022729"/>
    </source>
</evidence>
<organism evidence="4 5">
    <name type="scientific">Paenibacillus elgii</name>
    <dbReference type="NCBI Taxonomy" id="189691"/>
    <lineage>
        <taxon>Bacteria</taxon>
        <taxon>Bacillati</taxon>
        <taxon>Bacillota</taxon>
        <taxon>Bacilli</taxon>
        <taxon>Bacillales</taxon>
        <taxon>Paenibacillaceae</taxon>
        <taxon>Paenibacillus</taxon>
    </lineage>
</organism>
<proteinExistence type="predicted"/>
<protein>
    <submittedName>
        <fullName evidence="4">Polysaccharide deacetylase</fullName>
    </submittedName>
</protein>
<dbReference type="PANTHER" id="PTHR34216:SF3">
    <property type="entry name" value="POLY-BETA-1,6-N-ACETYL-D-GLUCOSAMINE N-DEACETYLASE"/>
    <property type="match status" value="1"/>
</dbReference>
<dbReference type="Pfam" id="PF01522">
    <property type="entry name" value="Polysacc_deac_1"/>
    <property type="match status" value="1"/>
</dbReference>
<dbReference type="Gene3D" id="3.20.20.370">
    <property type="entry name" value="Glycoside hydrolase/deacetylase"/>
    <property type="match status" value="1"/>
</dbReference>
<dbReference type="PANTHER" id="PTHR34216">
    <property type="match status" value="1"/>
</dbReference>
<name>A0A2T6FYT6_9BACL</name>
<dbReference type="GO" id="GO:0005576">
    <property type="term" value="C:extracellular region"/>
    <property type="evidence" value="ECO:0007669"/>
    <property type="project" value="UniProtKB-SubCell"/>
</dbReference>
<evidence type="ECO:0000259" key="3">
    <source>
        <dbReference type="PROSITE" id="PS51677"/>
    </source>
</evidence>
<dbReference type="CDD" id="cd10918">
    <property type="entry name" value="CE4_NodB_like_5s_6s"/>
    <property type="match status" value="1"/>
</dbReference>
<comment type="caution">
    <text evidence="4">The sequence shown here is derived from an EMBL/GenBank/DDBJ whole genome shotgun (WGS) entry which is preliminary data.</text>
</comment>